<keyword evidence="7" id="KW-1133">Transmembrane helix</keyword>
<feature type="transmembrane region" description="Helical" evidence="7">
    <location>
        <begin position="12"/>
        <end position="34"/>
    </location>
</feature>
<dbReference type="EMBL" id="JAIRBC010000001">
    <property type="protein sequence ID" value="MCG2459270.1"/>
    <property type="molecule type" value="Genomic_DNA"/>
</dbReference>
<dbReference type="PANTHER" id="PTHR33751:SF9">
    <property type="entry name" value="CYTOCHROME C4"/>
    <property type="match status" value="1"/>
</dbReference>
<evidence type="ECO:0000256" key="4">
    <source>
        <dbReference type="ARBA" id="ARBA00022982"/>
    </source>
</evidence>
<dbReference type="Proteomes" id="UP001200642">
    <property type="component" value="Unassembled WGS sequence"/>
</dbReference>
<dbReference type="GO" id="GO:0009055">
    <property type="term" value="F:electron transfer activity"/>
    <property type="evidence" value="ECO:0007669"/>
    <property type="project" value="InterPro"/>
</dbReference>
<dbReference type="RefSeq" id="WP_317900419.1">
    <property type="nucleotide sequence ID" value="NZ_JAIRBC010000001.1"/>
</dbReference>
<dbReference type="PROSITE" id="PS51007">
    <property type="entry name" value="CYTC"/>
    <property type="match status" value="2"/>
</dbReference>
<evidence type="ECO:0000256" key="7">
    <source>
        <dbReference type="SAM" id="Phobius"/>
    </source>
</evidence>
<dbReference type="PANTHER" id="PTHR33751">
    <property type="entry name" value="CBB3-TYPE CYTOCHROME C OXIDASE SUBUNIT FIXP"/>
    <property type="match status" value="1"/>
</dbReference>
<comment type="caution">
    <text evidence="9">The sequence shown here is derived from an EMBL/GenBank/DDBJ whole genome shotgun (WGS) entry which is preliminary data.</text>
</comment>
<keyword evidence="3 6" id="KW-0479">Metal-binding</keyword>
<evidence type="ECO:0000256" key="5">
    <source>
        <dbReference type="ARBA" id="ARBA00023004"/>
    </source>
</evidence>
<dbReference type="Pfam" id="PF13442">
    <property type="entry name" value="Cytochrome_CBB3"/>
    <property type="match status" value="1"/>
</dbReference>
<keyword evidence="10" id="KW-1185">Reference proteome</keyword>
<keyword evidence="7" id="KW-0472">Membrane</keyword>
<evidence type="ECO:0000259" key="8">
    <source>
        <dbReference type="PROSITE" id="PS51007"/>
    </source>
</evidence>
<dbReference type="GO" id="GO:0046872">
    <property type="term" value="F:metal ion binding"/>
    <property type="evidence" value="ECO:0007669"/>
    <property type="project" value="UniProtKB-KW"/>
</dbReference>
<reference evidence="9" key="1">
    <citation type="submission" date="2023-02" db="EMBL/GenBank/DDBJ databases">
        <title>Genome of Flavobacteriaceae gen. nov. sp. strain F89.</title>
        <authorList>
            <person name="Wang Y."/>
        </authorList>
    </citation>
    <scope>NUCLEOTIDE SEQUENCE</scope>
    <source>
        <strain evidence="9">F89</strain>
    </source>
</reference>
<dbReference type="Pfam" id="PF00034">
    <property type="entry name" value="Cytochrom_C"/>
    <property type="match status" value="1"/>
</dbReference>
<keyword evidence="1" id="KW-0813">Transport</keyword>
<organism evidence="9 10">
    <name type="scientific">Cerina litoralis</name>
    <dbReference type="NCBI Taxonomy" id="2874477"/>
    <lineage>
        <taxon>Bacteria</taxon>
        <taxon>Pseudomonadati</taxon>
        <taxon>Bacteroidota</taxon>
        <taxon>Flavobacteriia</taxon>
        <taxon>Flavobacteriales</taxon>
        <taxon>Flavobacteriaceae</taxon>
        <taxon>Cerina</taxon>
    </lineage>
</organism>
<dbReference type="InterPro" id="IPR036909">
    <property type="entry name" value="Cyt_c-like_dom_sf"/>
</dbReference>
<protein>
    <submittedName>
        <fullName evidence="9">C-type cytochrome</fullName>
    </submittedName>
</protein>
<name>A0AAE3JM13_9FLAO</name>
<keyword evidence="4" id="KW-0249">Electron transport</keyword>
<evidence type="ECO:0000256" key="6">
    <source>
        <dbReference type="PROSITE-ProRule" id="PRU00433"/>
    </source>
</evidence>
<evidence type="ECO:0000256" key="1">
    <source>
        <dbReference type="ARBA" id="ARBA00022448"/>
    </source>
</evidence>
<feature type="domain" description="Cytochrome c" evidence="8">
    <location>
        <begin position="51"/>
        <end position="147"/>
    </location>
</feature>
<feature type="domain" description="Cytochrome c" evidence="8">
    <location>
        <begin position="195"/>
        <end position="282"/>
    </location>
</feature>
<dbReference type="GO" id="GO:0020037">
    <property type="term" value="F:heme binding"/>
    <property type="evidence" value="ECO:0007669"/>
    <property type="project" value="InterPro"/>
</dbReference>
<dbReference type="AlphaFoldDB" id="A0AAE3JM13"/>
<keyword evidence="5 6" id="KW-0408">Iron</keyword>
<evidence type="ECO:0000313" key="9">
    <source>
        <dbReference type="EMBL" id="MCG2459270.1"/>
    </source>
</evidence>
<sequence>MKRKILFKKIVLALVVLMVLIIGTVYLWSTLLLYKTYSIVPTAVQLPVDSASLREGARLTRIAHCGGCHGEDFTGRVFEDIDPKIATLVAPNLTQLVPKYTDGELVRVIRYGIKKNGHSVYIMPAFMYHELKEESVAKIIAFLRTLKPEPDSQRLPNNSSFTFKGRLSLIKGQLAPIADMITPNTRGQYIPRDTTKLSFGKYLTMSTCTSCHGTDLKGEIGFSPNLIIAAAYTREDLFKLLRTGVALGNRKLPLMSEVTKYYLSHLNDNEINCIYDYLQTKPTIENKLVDEN</sequence>
<proteinExistence type="predicted"/>
<dbReference type="SUPFAM" id="SSF46626">
    <property type="entry name" value="Cytochrome c"/>
    <property type="match status" value="2"/>
</dbReference>
<evidence type="ECO:0000313" key="10">
    <source>
        <dbReference type="Proteomes" id="UP001200642"/>
    </source>
</evidence>
<evidence type="ECO:0000256" key="3">
    <source>
        <dbReference type="ARBA" id="ARBA00022723"/>
    </source>
</evidence>
<dbReference type="InterPro" id="IPR009056">
    <property type="entry name" value="Cyt_c-like_dom"/>
</dbReference>
<gene>
    <name evidence="9" type="ORF">K8352_00755</name>
</gene>
<dbReference type="Gene3D" id="1.10.760.10">
    <property type="entry name" value="Cytochrome c-like domain"/>
    <property type="match status" value="2"/>
</dbReference>
<evidence type="ECO:0000256" key="2">
    <source>
        <dbReference type="ARBA" id="ARBA00022617"/>
    </source>
</evidence>
<keyword evidence="2 6" id="KW-0349">Heme</keyword>
<dbReference type="InterPro" id="IPR050597">
    <property type="entry name" value="Cytochrome_c_Oxidase_Subunit"/>
</dbReference>
<accession>A0AAE3JM13</accession>
<keyword evidence="7" id="KW-0812">Transmembrane</keyword>